<dbReference type="InterPro" id="IPR010664">
    <property type="entry name" value="LipoPS_assembly_LptC-rel"/>
</dbReference>
<evidence type="ECO:0000313" key="8">
    <source>
        <dbReference type="Proteomes" id="UP000640531"/>
    </source>
</evidence>
<evidence type="ECO:0000256" key="2">
    <source>
        <dbReference type="ARBA" id="ARBA00022519"/>
    </source>
</evidence>
<keyword evidence="5" id="KW-0472">Membrane</keyword>
<evidence type="ECO:0000256" key="3">
    <source>
        <dbReference type="ARBA" id="ARBA00022692"/>
    </source>
</evidence>
<dbReference type="EMBL" id="JACJST010000008">
    <property type="protein sequence ID" value="MBD2568331.1"/>
    <property type="molecule type" value="Genomic_DNA"/>
</dbReference>
<dbReference type="InterPro" id="IPR026265">
    <property type="entry name" value="LptC"/>
</dbReference>
<name>A0ABR8FI06_9NOST</name>
<evidence type="ECO:0000256" key="4">
    <source>
        <dbReference type="ARBA" id="ARBA00022989"/>
    </source>
</evidence>
<accession>A0ABR8FI06</accession>
<keyword evidence="2" id="KW-0997">Cell inner membrane</keyword>
<dbReference type="Gene3D" id="2.60.450.10">
    <property type="entry name" value="Lipopolysaccharide (LPS) transport protein A like domain"/>
    <property type="match status" value="3"/>
</dbReference>
<evidence type="ECO:0000256" key="6">
    <source>
        <dbReference type="SAM" id="MobiDB-lite"/>
    </source>
</evidence>
<sequence>MQYQEGRKNEGENSTKSREPESIEQGDNKYGDFNSGSSFSFSPLLLCSKLLRRSKTNSSCFHLWNNLQWPVNWYYLPLTLFLVIGLFSCSNQSSTKSNNDDSYPQKVDSKLTFFGVALEQFDEVGRPIWKVRAKQAKYTKEKEIGEAENPDGELYQDGKVVYKIKADKADIQQDGKQLLLKGKIIATDPQNGIVLQGNELEWRPKEDLLIVRNQLNGTHKQLKAVAQEARVKTREQRVEFSGKVVANSTEPQLQMRTEHLVWQIKAEKLISDRTIEIDRYKNNQITDRGKGNAAEVNLKTKIATIQPKAQIQLLDPPMQITSNSITWNITQEMVTTNSPLRVFHQAENVTVTGNQGKMNIPQKIINLIGNVNAVGQRQQSLKSNILTWDVDKKLLEAQGNVVYRQVEPKLTFTGETAVGNLQTENITVNGGTSKERVLTEIIPQDGG</sequence>
<evidence type="ECO:0000256" key="5">
    <source>
        <dbReference type="ARBA" id="ARBA00023136"/>
    </source>
</evidence>
<keyword evidence="1" id="KW-1003">Cell membrane</keyword>
<dbReference type="Proteomes" id="UP000640531">
    <property type="component" value="Unassembled WGS sequence"/>
</dbReference>
<organism evidence="7 8">
    <name type="scientific">Anabaena lutea FACHB-196</name>
    <dbReference type="NCBI Taxonomy" id="2692881"/>
    <lineage>
        <taxon>Bacteria</taxon>
        <taxon>Bacillati</taxon>
        <taxon>Cyanobacteriota</taxon>
        <taxon>Cyanophyceae</taxon>
        <taxon>Nostocales</taxon>
        <taxon>Nostocaceae</taxon>
        <taxon>Anabaena</taxon>
    </lineage>
</organism>
<keyword evidence="4" id="KW-1133">Transmembrane helix</keyword>
<evidence type="ECO:0000256" key="1">
    <source>
        <dbReference type="ARBA" id="ARBA00022475"/>
    </source>
</evidence>
<keyword evidence="3" id="KW-0812">Transmembrane</keyword>
<dbReference type="NCBIfam" id="TIGR04409">
    <property type="entry name" value="LptC_YrbK"/>
    <property type="match status" value="1"/>
</dbReference>
<protein>
    <submittedName>
        <fullName evidence="7">LPS export ABC transporter periplasmic protein LptC</fullName>
    </submittedName>
</protein>
<keyword evidence="8" id="KW-1185">Reference proteome</keyword>
<dbReference type="PANTHER" id="PTHR37481:SF1">
    <property type="entry name" value="LIPOPOLYSACCHARIDE EXPORT SYSTEM PROTEIN LPTC"/>
    <property type="match status" value="1"/>
</dbReference>
<dbReference type="InterPro" id="IPR052363">
    <property type="entry name" value="LPS_export_LptC"/>
</dbReference>
<gene>
    <name evidence="7" type="primary">lptC</name>
    <name evidence="7" type="ORF">H6G59_10530</name>
</gene>
<evidence type="ECO:0000313" key="7">
    <source>
        <dbReference type="EMBL" id="MBD2568331.1"/>
    </source>
</evidence>
<comment type="caution">
    <text evidence="7">The sequence shown here is derived from an EMBL/GenBank/DDBJ whole genome shotgun (WGS) entry which is preliminary data.</text>
</comment>
<dbReference type="RefSeq" id="WP_190714160.1">
    <property type="nucleotide sequence ID" value="NZ_JACJST010000008.1"/>
</dbReference>
<dbReference type="PANTHER" id="PTHR37481">
    <property type="entry name" value="LIPOPOLYSACCHARIDE EXPORT SYSTEM PROTEIN LPTC"/>
    <property type="match status" value="1"/>
</dbReference>
<reference evidence="7 8" key="1">
    <citation type="journal article" date="2020" name="ISME J.">
        <title>Comparative genomics reveals insights into cyanobacterial evolution and habitat adaptation.</title>
        <authorList>
            <person name="Chen M.Y."/>
            <person name="Teng W.K."/>
            <person name="Zhao L."/>
            <person name="Hu C.X."/>
            <person name="Zhou Y.K."/>
            <person name="Han B.P."/>
            <person name="Song L.R."/>
            <person name="Shu W.S."/>
        </authorList>
    </citation>
    <scope>NUCLEOTIDE SEQUENCE [LARGE SCALE GENOMIC DNA]</scope>
    <source>
        <strain evidence="7 8">FACHB-196</strain>
    </source>
</reference>
<proteinExistence type="predicted"/>
<dbReference type="Pfam" id="PF06835">
    <property type="entry name" value="LptC"/>
    <property type="match status" value="3"/>
</dbReference>
<feature type="region of interest" description="Disordered" evidence="6">
    <location>
        <begin position="1"/>
        <end position="27"/>
    </location>
</feature>